<evidence type="ECO:0000259" key="3">
    <source>
        <dbReference type="Pfam" id="PF17782"/>
    </source>
</evidence>
<sequence length="379" mass="42243">MFNNLHNNNQIHYNDLLSCIRLIRTPNIGPITFSHLLKLYKTPQNAIYALEALTVTSKTYNQIKEIYPIDRAKKEIDDTYKIGAKIITMFEIPYPKMLRNINDFPPIITVLGNHTLLQKDAIAIVGSRYPSINGKNFAYKLSYDISKHGFITVSGLAKGIDKSVHSVISKNFPTIAVMASGINIVYPKENLHLYKDIVHNGGLVLTELPFSSLPKAQLFPQRNRIISGLSLGIVVVEASKKSGSLITANLALSQGREVFAVPGSPLDIRYSGCNNLIKNGAKLVESANDIIDGITFNYNPLQQKLIYSDNITNNNKEENTKKNDIKKFILQQLSTSPTSIEELLNLTSLNINVVLAVLTELEISQKIERLQNNKIALIL</sequence>
<feature type="domain" description="Smf/DprA SLOG" evidence="2">
    <location>
        <begin position="85"/>
        <end position="292"/>
    </location>
</feature>
<dbReference type="OrthoDB" id="9785707at2"/>
<dbReference type="PATRIC" id="fig|1359163.3.peg.991"/>
<dbReference type="GO" id="GO:0009294">
    <property type="term" value="P:DNA-mediated transformation"/>
    <property type="evidence" value="ECO:0007669"/>
    <property type="project" value="InterPro"/>
</dbReference>
<dbReference type="Pfam" id="PF17782">
    <property type="entry name" value="WHD_DprA"/>
    <property type="match status" value="1"/>
</dbReference>
<dbReference type="SUPFAM" id="SSF102405">
    <property type="entry name" value="MCP/YpsA-like"/>
    <property type="match status" value="1"/>
</dbReference>
<comment type="similarity">
    <text evidence="1">Belongs to the DprA/Smf family.</text>
</comment>
<dbReference type="RefSeq" id="WP_045809293.1">
    <property type="nucleotide sequence ID" value="NZ_LANX01000001.1"/>
</dbReference>
<gene>
    <name evidence="4" type="primary">dprA</name>
    <name evidence="4" type="ORF">NLO413_1025</name>
</gene>
<keyword evidence="5" id="KW-1185">Reference proteome</keyword>
<dbReference type="InterPro" id="IPR036388">
    <property type="entry name" value="WH-like_DNA-bd_sf"/>
</dbReference>
<evidence type="ECO:0000259" key="2">
    <source>
        <dbReference type="Pfam" id="PF02481"/>
    </source>
</evidence>
<feature type="domain" description="DprA winged helix" evidence="3">
    <location>
        <begin position="324"/>
        <end position="371"/>
    </location>
</feature>
<accession>A0A0F3NNK3</accession>
<evidence type="ECO:0000256" key="1">
    <source>
        <dbReference type="ARBA" id="ARBA00006525"/>
    </source>
</evidence>
<dbReference type="EMBL" id="LANX01000001">
    <property type="protein sequence ID" value="KJV69625.1"/>
    <property type="molecule type" value="Genomic_DNA"/>
</dbReference>
<reference evidence="4 5" key="1">
    <citation type="submission" date="2015-02" db="EMBL/GenBank/DDBJ databases">
        <title>Genome Sequencing of Rickettsiales.</title>
        <authorList>
            <person name="Daugherty S.C."/>
            <person name="Su Q."/>
            <person name="Abolude K."/>
            <person name="Beier-Sexton M."/>
            <person name="Carlyon J.A."/>
            <person name="Carter R."/>
            <person name="Day N.P."/>
            <person name="Dumler S.J."/>
            <person name="Dyachenko V."/>
            <person name="Godinez A."/>
            <person name="Kurtti T.J."/>
            <person name="Lichay M."/>
            <person name="Mullins K.E."/>
            <person name="Ott S."/>
            <person name="Pappas-Brown V."/>
            <person name="Paris D.H."/>
            <person name="Patel P."/>
            <person name="Richards A.L."/>
            <person name="Sadzewicz L."/>
            <person name="Sears K."/>
            <person name="Seidman D."/>
            <person name="Sengamalay N."/>
            <person name="Stenos J."/>
            <person name="Tallon L.J."/>
            <person name="Vincent G."/>
            <person name="Fraser C.M."/>
            <person name="Munderloh U."/>
            <person name="Dunning-Hotopp J.C."/>
        </authorList>
    </citation>
    <scope>NUCLEOTIDE SEQUENCE [LARGE SCALE GENOMIC DNA]</scope>
    <source>
        <strain evidence="4 5">RAC413</strain>
    </source>
</reference>
<dbReference type="Proteomes" id="UP000033562">
    <property type="component" value="Unassembled WGS sequence"/>
</dbReference>
<dbReference type="Gene3D" id="1.10.10.10">
    <property type="entry name" value="Winged helix-like DNA-binding domain superfamily/Winged helix DNA-binding domain"/>
    <property type="match status" value="1"/>
</dbReference>
<dbReference type="InterPro" id="IPR057666">
    <property type="entry name" value="DrpA_SLOG"/>
</dbReference>
<evidence type="ECO:0000313" key="5">
    <source>
        <dbReference type="Proteomes" id="UP000033562"/>
    </source>
</evidence>
<dbReference type="Pfam" id="PF02481">
    <property type="entry name" value="DNA_processg_A"/>
    <property type="match status" value="1"/>
</dbReference>
<dbReference type="InterPro" id="IPR003488">
    <property type="entry name" value="DprA"/>
</dbReference>
<dbReference type="Pfam" id="PF21102">
    <property type="entry name" value="DprA_N"/>
    <property type="match status" value="1"/>
</dbReference>
<dbReference type="InterPro" id="IPR041614">
    <property type="entry name" value="DprA_WH"/>
</dbReference>
<protein>
    <submittedName>
        <fullName evidence="4">DNA protecting protein DprA</fullName>
    </submittedName>
</protein>
<dbReference type="AlphaFoldDB" id="A0A0F3NNK3"/>
<dbReference type="Gene3D" id="3.40.50.450">
    <property type="match status" value="1"/>
</dbReference>
<comment type="caution">
    <text evidence="4">The sequence shown here is derived from an EMBL/GenBank/DDBJ whole genome shotgun (WGS) entry which is preliminary data.</text>
</comment>
<dbReference type="NCBIfam" id="TIGR00732">
    <property type="entry name" value="dprA"/>
    <property type="match status" value="1"/>
</dbReference>
<evidence type="ECO:0000313" key="4">
    <source>
        <dbReference type="EMBL" id="KJV69625.1"/>
    </source>
</evidence>
<dbReference type="STRING" id="1359163.NLO413_1025"/>
<organism evidence="4 5">
    <name type="scientific">Candidatus Neoehrlichia procyonis str. RAC413</name>
    <dbReference type="NCBI Taxonomy" id="1359163"/>
    <lineage>
        <taxon>Bacteria</taxon>
        <taxon>Pseudomonadati</taxon>
        <taxon>Pseudomonadota</taxon>
        <taxon>Alphaproteobacteria</taxon>
        <taxon>Rickettsiales</taxon>
        <taxon>Anaplasmataceae</taxon>
        <taxon>Candidatus Neoehrlichia</taxon>
    </lineage>
</organism>
<dbReference type="PANTHER" id="PTHR43022:SF1">
    <property type="entry name" value="PROTEIN SMF"/>
    <property type="match status" value="1"/>
</dbReference>
<proteinExistence type="inferred from homology"/>
<name>A0A0F3NNK3_9RICK</name>
<dbReference type="PANTHER" id="PTHR43022">
    <property type="entry name" value="PROTEIN SMF"/>
    <property type="match status" value="1"/>
</dbReference>